<evidence type="ECO:0000313" key="3">
    <source>
        <dbReference type="EMBL" id="KAJ4463381.1"/>
    </source>
</evidence>
<proteinExistence type="predicted"/>
<dbReference type="Proteomes" id="UP001150238">
    <property type="component" value="Unassembled WGS sequence"/>
</dbReference>
<evidence type="ECO:0008006" key="5">
    <source>
        <dbReference type="Google" id="ProtNLM"/>
    </source>
</evidence>
<evidence type="ECO:0000256" key="2">
    <source>
        <dbReference type="SAM" id="SignalP"/>
    </source>
</evidence>
<protein>
    <recommendedName>
        <fullName evidence="5">Secreted peptide</fullName>
    </recommendedName>
</protein>
<reference evidence="3" key="2">
    <citation type="journal article" date="2023" name="Proc. Natl. Acad. Sci. U.S.A.">
        <title>A global phylogenomic analysis of the shiitake genus Lentinula.</title>
        <authorList>
            <person name="Sierra-Patev S."/>
            <person name="Min B."/>
            <person name="Naranjo-Ortiz M."/>
            <person name="Looney B."/>
            <person name="Konkel Z."/>
            <person name="Slot J.C."/>
            <person name="Sakamoto Y."/>
            <person name="Steenwyk J.L."/>
            <person name="Rokas A."/>
            <person name="Carro J."/>
            <person name="Camarero S."/>
            <person name="Ferreira P."/>
            <person name="Molpeceres G."/>
            <person name="Ruiz-Duenas F.J."/>
            <person name="Serrano A."/>
            <person name="Henrissat B."/>
            <person name="Drula E."/>
            <person name="Hughes K.W."/>
            <person name="Mata J.L."/>
            <person name="Ishikawa N.K."/>
            <person name="Vargas-Isla R."/>
            <person name="Ushijima S."/>
            <person name="Smith C.A."/>
            <person name="Donoghue J."/>
            <person name="Ahrendt S."/>
            <person name="Andreopoulos W."/>
            <person name="He G."/>
            <person name="LaButti K."/>
            <person name="Lipzen A."/>
            <person name="Ng V."/>
            <person name="Riley R."/>
            <person name="Sandor L."/>
            <person name="Barry K."/>
            <person name="Martinez A.T."/>
            <person name="Xiao Y."/>
            <person name="Gibbons J.G."/>
            <person name="Terashima K."/>
            <person name="Grigoriev I.V."/>
            <person name="Hibbett D."/>
        </authorList>
    </citation>
    <scope>NUCLEOTIDE SEQUENCE</scope>
    <source>
        <strain evidence="3">Sp2 HRB7682 ss15</strain>
    </source>
</reference>
<keyword evidence="1" id="KW-1133">Transmembrane helix</keyword>
<gene>
    <name evidence="3" type="ORF">C8J55DRAFT_531943</name>
</gene>
<name>A0A9W9DCJ1_9AGAR</name>
<sequence>MGVFFLVLSCFVFEIVSARTSFTVSLGLGFPRGWLNPHTIRLFMLRFFSVLILLLRLRLPVSCKLIILGQFAGYISCIFP</sequence>
<reference evidence="3" key="1">
    <citation type="submission" date="2022-08" db="EMBL/GenBank/DDBJ databases">
        <authorList>
            <consortium name="DOE Joint Genome Institute"/>
            <person name="Min B."/>
            <person name="Riley R."/>
            <person name="Sierra-Patev S."/>
            <person name="Naranjo-Ortiz M."/>
            <person name="Looney B."/>
            <person name="Konkel Z."/>
            <person name="Slot J.C."/>
            <person name="Sakamoto Y."/>
            <person name="Steenwyk J.L."/>
            <person name="Rokas A."/>
            <person name="Carro J."/>
            <person name="Camarero S."/>
            <person name="Ferreira P."/>
            <person name="Molpeceres G."/>
            <person name="Ruiz-Duenas F.J."/>
            <person name="Serrano A."/>
            <person name="Henrissat B."/>
            <person name="Drula E."/>
            <person name="Hughes K.W."/>
            <person name="Mata J.L."/>
            <person name="Ishikawa N.K."/>
            <person name="Vargas-Isla R."/>
            <person name="Ushijima S."/>
            <person name="Smith C.A."/>
            <person name="Ahrendt S."/>
            <person name="Andreopoulos W."/>
            <person name="He G."/>
            <person name="Labutti K."/>
            <person name="Lipzen A."/>
            <person name="Ng V."/>
            <person name="Sandor L."/>
            <person name="Barry K."/>
            <person name="Martinez A.T."/>
            <person name="Xiao Y."/>
            <person name="Gibbons J.G."/>
            <person name="Terashima K."/>
            <person name="Hibbett D.S."/>
            <person name="Grigoriev I.V."/>
        </authorList>
    </citation>
    <scope>NUCLEOTIDE SEQUENCE</scope>
    <source>
        <strain evidence="3">Sp2 HRB7682 ss15</strain>
    </source>
</reference>
<dbReference type="AlphaFoldDB" id="A0A9W9DCJ1"/>
<dbReference type="EMBL" id="JANVFS010000073">
    <property type="protein sequence ID" value="KAJ4463381.1"/>
    <property type="molecule type" value="Genomic_DNA"/>
</dbReference>
<accession>A0A9W9DCJ1</accession>
<comment type="caution">
    <text evidence="3">The sequence shown here is derived from an EMBL/GenBank/DDBJ whole genome shotgun (WGS) entry which is preliminary data.</text>
</comment>
<feature type="chain" id="PRO_5040866729" description="Secreted peptide" evidence="2">
    <location>
        <begin position="19"/>
        <end position="80"/>
    </location>
</feature>
<keyword evidence="2" id="KW-0732">Signal</keyword>
<organism evidence="3 4">
    <name type="scientific">Lentinula lateritia</name>
    <dbReference type="NCBI Taxonomy" id="40482"/>
    <lineage>
        <taxon>Eukaryota</taxon>
        <taxon>Fungi</taxon>
        <taxon>Dikarya</taxon>
        <taxon>Basidiomycota</taxon>
        <taxon>Agaricomycotina</taxon>
        <taxon>Agaricomycetes</taxon>
        <taxon>Agaricomycetidae</taxon>
        <taxon>Agaricales</taxon>
        <taxon>Marasmiineae</taxon>
        <taxon>Omphalotaceae</taxon>
        <taxon>Lentinula</taxon>
    </lineage>
</organism>
<evidence type="ECO:0000313" key="4">
    <source>
        <dbReference type="Proteomes" id="UP001150238"/>
    </source>
</evidence>
<feature type="transmembrane region" description="Helical" evidence="1">
    <location>
        <begin position="42"/>
        <end position="59"/>
    </location>
</feature>
<keyword evidence="1" id="KW-0472">Membrane</keyword>
<keyword evidence="1" id="KW-0812">Transmembrane</keyword>
<evidence type="ECO:0000256" key="1">
    <source>
        <dbReference type="SAM" id="Phobius"/>
    </source>
</evidence>
<feature type="signal peptide" evidence="2">
    <location>
        <begin position="1"/>
        <end position="18"/>
    </location>
</feature>